<sequence>MRHASKDEKRIKSGSEGVAGCTAKSTKPTFVNPTHARETSSDSEFVVDDNGTHYGLKSDDDFDPSGPSTRRSGYGEVKMRDGDDALDLDIDMHPNYAYNAGILRKKRGR</sequence>
<dbReference type="AlphaFoldDB" id="A0A2W1DJL9"/>
<keyword evidence="4" id="KW-1185">Reference proteome</keyword>
<evidence type="ECO:0000313" key="4">
    <source>
        <dbReference type="Proteomes" id="UP000249757"/>
    </source>
</evidence>
<protein>
    <submittedName>
        <fullName evidence="3">Uncharacterized protein</fullName>
    </submittedName>
</protein>
<comment type="caution">
    <text evidence="3">The sequence shown here is derived from an EMBL/GenBank/DDBJ whole genome shotgun (WGS) entry which is preliminary data.</text>
</comment>
<feature type="region of interest" description="Disordered" evidence="1">
    <location>
        <begin position="1"/>
        <end position="79"/>
    </location>
</feature>
<name>A0A2W1DJL9_9PLEO</name>
<reference evidence="3" key="2">
    <citation type="submission" date="2021-05" db="EMBL/GenBank/DDBJ databases">
        <authorList>
            <person name="Moolhuijzen P.M."/>
            <person name="Moffat C.S."/>
        </authorList>
    </citation>
    <scope>NUCLEOTIDE SEQUENCE</scope>
    <source>
        <strain evidence="3">86-124</strain>
    </source>
</reference>
<reference evidence="3" key="3">
    <citation type="journal article" date="2022" name="bioRxiv">
        <title>A global pangenome for the wheat fungal pathogen Pyrenophora tritici-repentis and prediction of effector protein structural homology.</title>
        <authorList>
            <person name="Moolhuijzen P."/>
            <person name="See P.T."/>
            <person name="Shi G."/>
            <person name="Powell H.R."/>
            <person name="Cockram J."/>
            <person name="Jorgensen L.N."/>
            <person name="Benslimane H."/>
            <person name="Strelkov S.E."/>
            <person name="Turner J."/>
            <person name="Liu Z."/>
            <person name="Moffat C.S."/>
        </authorList>
    </citation>
    <scope>NUCLEOTIDE SEQUENCE</scope>
    <source>
        <strain evidence="3">86-124</strain>
    </source>
</reference>
<organism evidence="3 4">
    <name type="scientific">Pyrenophora tritici-repentis</name>
    <dbReference type="NCBI Taxonomy" id="45151"/>
    <lineage>
        <taxon>Eukaryota</taxon>
        <taxon>Fungi</taxon>
        <taxon>Dikarya</taxon>
        <taxon>Ascomycota</taxon>
        <taxon>Pezizomycotina</taxon>
        <taxon>Dothideomycetes</taxon>
        <taxon>Pleosporomycetidae</taxon>
        <taxon>Pleosporales</taxon>
        <taxon>Pleosporineae</taxon>
        <taxon>Pleosporaceae</taxon>
        <taxon>Pyrenophora</taxon>
    </lineage>
</organism>
<dbReference type="EMBL" id="NQIK02000006">
    <property type="protein sequence ID" value="KAF7569677.1"/>
    <property type="molecule type" value="Genomic_DNA"/>
</dbReference>
<dbReference type="Proteomes" id="UP000245464">
    <property type="component" value="Chromosome 6"/>
</dbReference>
<accession>A0A2W1DJL9</accession>
<proteinExistence type="predicted"/>
<dbReference type="Proteomes" id="UP000249757">
    <property type="component" value="Unassembled WGS sequence"/>
</dbReference>
<reference evidence="4" key="4">
    <citation type="journal article" date="2022" name="Microb. Genom.">
        <title>A global pangenome for the wheat fungal pathogen Pyrenophora tritici-repentis and prediction of effector protein structural homology.</title>
        <authorList>
            <person name="Moolhuijzen P.M."/>
            <person name="See P.T."/>
            <person name="Shi G."/>
            <person name="Powell H.R."/>
            <person name="Cockram J."/>
            <person name="Jorgensen L.N."/>
            <person name="Benslimane H."/>
            <person name="Strelkov S.E."/>
            <person name="Turner J."/>
            <person name="Liu Z."/>
            <person name="Moffat C.S."/>
        </authorList>
    </citation>
    <scope>NUCLEOTIDE SEQUENCE [LARGE SCALE GENOMIC DNA]</scope>
</reference>
<gene>
    <name evidence="3" type="ORF">Ptr86124_010659</name>
    <name evidence="2" type="ORF">PtrM4_120920</name>
</gene>
<evidence type="ECO:0000313" key="3">
    <source>
        <dbReference type="EMBL" id="KAI1510213.1"/>
    </source>
</evidence>
<evidence type="ECO:0000313" key="2">
    <source>
        <dbReference type="EMBL" id="KAF7569677.1"/>
    </source>
</evidence>
<feature type="compositionally biased region" description="Basic and acidic residues" evidence="1">
    <location>
        <begin position="1"/>
        <end position="13"/>
    </location>
</feature>
<evidence type="ECO:0000256" key="1">
    <source>
        <dbReference type="SAM" id="MobiDB-lite"/>
    </source>
</evidence>
<reference evidence="2" key="1">
    <citation type="journal article" date="2018" name="BMC Genomics">
        <title>Comparative genomics of the wheat fungal pathogen Pyrenophora tritici-repentis reveals chromosomal variations and genome plasticity.</title>
        <authorList>
            <person name="Moolhuijzen P."/>
            <person name="See P.T."/>
            <person name="Hane J.K."/>
            <person name="Shi G."/>
            <person name="Liu Z."/>
            <person name="Oliver R.P."/>
            <person name="Moffat C.S."/>
        </authorList>
    </citation>
    <scope>NUCLEOTIDE SEQUENCE [LARGE SCALE GENOMIC DNA]</scope>
    <source>
        <strain evidence="2">M4</strain>
    </source>
</reference>
<feature type="compositionally biased region" description="Polar residues" evidence="1">
    <location>
        <begin position="23"/>
        <end position="32"/>
    </location>
</feature>
<dbReference type="EMBL" id="NRDI02000017">
    <property type="protein sequence ID" value="KAI1510213.1"/>
    <property type="molecule type" value="Genomic_DNA"/>
</dbReference>